<dbReference type="OrthoDB" id="690873at2759"/>
<organism evidence="2 3">
    <name type="scientific">Miscanthus lutarioriparius</name>
    <dbReference type="NCBI Taxonomy" id="422564"/>
    <lineage>
        <taxon>Eukaryota</taxon>
        <taxon>Viridiplantae</taxon>
        <taxon>Streptophyta</taxon>
        <taxon>Embryophyta</taxon>
        <taxon>Tracheophyta</taxon>
        <taxon>Spermatophyta</taxon>
        <taxon>Magnoliopsida</taxon>
        <taxon>Liliopsida</taxon>
        <taxon>Poales</taxon>
        <taxon>Poaceae</taxon>
        <taxon>PACMAD clade</taxon>
        <taxon>Panicoideae</taxon>
        <taxon>Andropogonodae</taxon>
        <taxon>Andropogoneae</taxon>
        <taxon>Saccharinae</taxon>
        <taxon>Miscanthus</taxon>
    </lineage>
</organism>
<dbReference type="AlphaFoldDB" id="A0A811MKX8"/>
<protein>
    <submittedName>
        <fullName evidence="2">Uncharacterized protein</fullName>
    </submittedName>
</protein>
<dbReference type="Proteomes" id="UP000604825">
    <property type="component" value="Unassembled WGS sequence"/>
</dbReference>
<evidence type="ECO:0000313" key="2">
    <source>
        <dbReference type="EMBL" id="CAD6206279.1"/>
    </source>
</evidence>
<evidence type="ECO:0000256" key="1">
    <source>
        <dbReference type="SAM" id="MobiDB-lite"/>
    </source>
</evidence>
<comment type="caution">
    <text evidence="2">The sequence shown here is derived from an EMBL/GenBank/DDBJ whole genome shotgun (WGS) entry which is preliminary data.</text>
</comment>
<accession>A0A811MKX8</accession>
<gene>
    <name evidence="2" type="ORF">NCGR_LOCUS4004</name>
</gene>
<evidence type="ECO:0000313" key="3">
    <source>
        <dbReference type="Proteomes" id="UP000604825"/>
    </source>
</evidence>
<keyword evidence="3" id="KW-1185">Reference proteome</keyword>
<feature type="region of interest" description="Disordered" evidence="1">
    <location>
        <begin position="134"/>
        <end position="207"/>
    </location>
</feature>
<proteinExistence type="predicted"/>
<dbReference type="EMBL" id="CAJGYO010000001">
    <property type="protein sequence ID" value="CAD6206279.1"/>
    <property type="molecule type" value="Genomic_DNA"/>
</dbReference>
<sequence length="219" mass="24373">MKAKCQMKRMTYSFRSQKCFRGCIVEEEEEGDHYMELGVEHEGDDPVGADEEWRYFNKFGVNPMVDKSQWPIVDPEFVMVPLKLERSIGRSRVKRIKRKSEPGKRGPYQCKKCFQFGYIEKGCSEPPTELAVELPSAVPTNSRKRKEKGSTSSCKKAPKKSKKVSAPSTSLVTQPPVSPGPTTKRMSASTSPLSPGPTTRSRAATDISLGGIARRLIVG</sequence>
<feature type="compositionally biased region" description="Polar residues" evidence="1">
    <location>
        <begin position="171"/>
        <end position="202"/>
    </location>
</feature>
<name>A0A811MKX8_9POAL</name>
<reference evidence="2" key="1">
    <citation type="submission" date="2020-10" db="EMBL/GenBank/DDBJ databases">
        <authorList>
            <person name="Han B."/>
            <person name="Lu T."/>
            <person name="Zhao Q."/>
            <person name="Huang X."/>
            <person name="Zhao Y."/>
        </authorList>
    </citation>
    <scope>NUCLEOTIDE SEQUENCE</scope>
</reference>